<feature type="compositionally biased region" description="Basic residues" evidence="1">
    <location>
        <begin position="10"/>
        <end position="24"/>
    </location>
</feature>
<sequence length="442" mass="48377">ELAPPAHPLHPAHRGRGDRRHRARGAPADPGRARRVDDHGVHRHDRAADGHPAAAVLRHAARRERHRGGVPRLVVLDRAAALGADVGAVLRPVRPAAGAARRARGERGGVRDLRLRHLAHRALPLAHRAGRGRGHHRRRAGVRRRLHAAQRAHQGARLAVGGHQPRRRARPGARRLRARDERPLRGARAHLAICVARLAGAARRGALPGEHGLRLALPRGVARGGAGAPRQARHLPPRRDGGGAPPRRRRAAADLDLRDRDRRLPGDDEHPRPLPQGQARRRRDVDRLVLHLHRHALGGGPRARARQGGGHLRRGAALAHRHRAPVGGARRAAVRAGAVVGAAGDHRGLPPVRHRLHLPVGHRPALARDPGRRARPLHGGAADVRRALARGVPDRLRLVVRPHRPRVAVLDLRRLRARHGVHGRRDRRDAHHDELEAGGRRV</sequence>
<feature type="non-terminal residue" evidence="2">
    <location>
        <position position="1"/>
    </location>
</feature>
<dbReference type="AlphaFoldDB" id="A0A6J4LH60"/>
<feature type="compositionally biased region" description="Basic and acidic residues" evidence="1">
    <location>
        <begin position="31"/>
        <end position="40"/>
    </location>
</feature>
<dbReference type="EMBL" id="CADCTU010000568">
    <property type="protein sequence ID" value="CAA9332104.1"/>
    <property type="molecule type" value="Genomic_DNA"/>
</dbReference>
<feature type="region of interest" description="Disordered" evidence="1">
    <location>
        <begin position="421"/>
        <end position="442"/>
    </location>
</feature>
<feature type="compositionally biased region" description="Basic and acidic residues" evidence="1">
    <location>
        <begin position="251"/>
        <end position="272"/>
    </location>
</feature>
<evidence type="ECO:0000256" key="1">
    <source>
        <dbReference type="SAM" id="MobiDB-lite"/>
    </source>
</evidence>
<name>A0A6J4LH60_9BACT</name>
<feature type="region of interest" description="Disordered" evidence="1">
    <location>
        <begin position="1"/>
        <end position="53"/>
    </location>
</feature>
<accession>A0A6J4LH60</accession>
<feature type="region of interest" description="Disordered" evidence="1">
    <location>
        <begin position="221"/>
        <end position="284"/>
    </location>
</feature>
<feature type="non-terminal residue" evidence="2">
    <location>
        <position position="442"/>
    </location>
</feature>
<proteinExistence type="predicted"/>
<feature type="compositionally biased region" description="Basic and acidic residues" evidence="1">
    <location>
        <begin position="426"/>
        <end position="442"/>
    </location>
</feature>
<feature type="compositionally biased region" description="Basic residues" evidence="1">
    <location>
        <begin position="164"/>
        <end position="177"/>
    </location>
</feature>
<feature type="region of interest" description="Disordered" evidence="1">
    <location>
        <begin position="152"/>
        <end position="182"/>
    </location>
</feature>
<gene>
    <name evidence="2" type="ORF">AVDCRST_MAG11-2525</name>
</gene>
<reference evidence="2" key="1">
    <citation type="submission" date="2020-02" db="EMBL/GenBank/DDBJ databases">
        <authorList>
            <person name="Meier V. D."/>
        </authorList>
    </citation>
    <scope>NUCLEOTIDE SEQUENCE</scope>
    <source>
        <strain evidence="2">AVDCRST_MAG11</strain>
    </source>
</reference>
<evidence type="ECO:0000313" key="2">
    <source>
        <dbReference type="EMBL" id="CAA9332104.1"/>
    </source>
</evidence>
<organism evidence="2">
    <name type="scientific">uncultured Gemmatimonadaceae bacterium</name>
    <dbReference type="NCBI Taxonomy" id="246130"/>
    <lineage>
        <taxon>Bacteria</taxon>
        <taxon>Pseudomonadati</taxon>
        <taxon>Gemmatimonadota</taxon>
        <taxon>Gemmatimonadia</taxon>
        <taxon>Gemmatimonadales</taxon>
        <taxon>Gemmatimonadaceae</taxon>
        <taxon>environmental samples</taxon>
    </lineage>
</organism>
<protein>
    <submittedName>
        <fullName evidence="2">Uncharacterized MFS-type transporter</fullName>
    </submittedName>
</protein>